<dbReference type="Pfam" id="PF01814">
    <property type="entry name" value="Hemerythrin"/>
    <property type="match status" value="1"/>
</dbReference>
<gene>
    <name evidence="2" type="ORF">UFOPK3564_00110</name>
</gene>
<evidence type="ECO:0000259" key="1">
    <source>
        <dbReference type="Pfam" id="PF01814"/>
    </source>
</evidence>
<dbReference type="AlphaFoldDB" id="A0A6J7FFS8"/>
<sequence length="145" mass="16154">MKRNPALVTLSHDHHQALFVAQGMRRVDASDAEECRGAFRAFWNGAAERHFETEERVLLPAFAEYGDPHGPLVLQILGDHVELRRRARSVLATEVADAEALRVLGKRLAEHVRLEERELFPLIEATLPADRLGRLAAELAAPPAP</sequence>
<dbReference type="InterPro" id="IPR012312">
    <property type="entry name" value="Hemerythrin-like"/>
</dbReference>
<dbReference type="EMBL" id="CAFBMK010000003">
    <property type="protein sequence ID" value="CAB4892628.1"/>
    <property type="molecule type" value="Genomic_DNA"/>
</dbReference>
<dbReference type="Gene3D" id="1.20.120.520">
    <property type="entry name" value="nmb1532 protein domain like"/>
    <property type="match status" value="1"/>
</dbReference>
<reference evidence="2" key="1">
    <citation type="submission" date="2020-05" db="EMBL/GenBank/DDBJ databases">
        <authorList>
            <person name="Chiriac C."/>
            <person name="Salcher M."/>
            <person name="Ghai R."/>
            <person name="Kavagutti S V."/>
        </authorList>
    </citation>
    <scope>NUCLEOTIDE SEQUENCE</scope>
</reference>
<evidence type="ECO:0000313" key="2">
    <source>
        <dbReference type="EMBL" id="CAB4892628.1"/>
    </source>
</evidence>
<protein>
    <submittedName>
        <fullName evidence="2">Unannotated protein</fullName>
    </submittedName>
</protein>
<proteinExistence type="predicted"/>
<organism evidence="2">
    <name type="scientific">freshwater metagenome</name>
    <dbReference type="NCBI Taxonomy" id="449393"/>
    <lineage>
        <taxon>unclassified sequences</taxon>
        <taxon>metagenomes</taxon>
        <taxon>ecological metagenomes</taxon>
    </lineage>
</organism>
<accession>A0A6J7FFS8</accession>
<feature type="domain" description="Hemerythrin-like" evidence="1">
    <location>
        <begin position="12"/>
        <end position="123"/>
    </location>
</feature>
<name>A0A6J7FFS8_9ZZZZ</name>